<keyword evidence="4" id="KW-1277">Toxin-antitoxin system</keyword>
<evidence type="ECO:0000256" key="6">
    <source>
        <dbReference type="ARBA" id="ARBA00023163"/>
    </source>
</evidence>
<evidence type="ECO:0000256" key="1">
    <source>
        <dbReference type="ARBA" id="ARBA00005230"/>
    </source>
</evidence>
<comment type="caution">
    <text evidence="9">The sequence shown here is derived from an EMBL/GenBank/DDBJ whole genome shotgun (WGS) entry which is preliminary data.</text>
</comment>
<dbReference type="GO" id="GO:0006276">
    <property type="term" value="P:plasmid maintenance"/>
    <property type="evidence" value="ECO:0007669"/>
    <property type="project" value="InterPro"/>
</dbReference>
<evidence type="ECO:0000256" key="2">
    <source>
        <dbReference type="ARBA" id="ARBA00015075"/>
    </source>
</evidence>
<dbReference type="Gene3D" id="2.30.30.110">
    <property type="match status" value="1"/>
</dbReference>
<evidence type="ECO:0000256" key="7">
    <source>
        <dbReference type="ARBA" id="ARBA00029628"/>
    </source>
</evidence>
<protein>
    <recommendedName>
        <fullName evidence="2">Toxin CcdB</fullName>
    </recommendedName>
    <alternativeName>
        <fullName evidence="8">Cytotoxic protein CcdB</fullName>
    </alternativeName>
    <alternativeName>
        <fullName evidence="7">Protein LetD</fullName>
    </alternativeName>
</protein>
<dbReference type="GO" id="GO:0008657">
    <property type="term" value="F:DNA topoisomerase type II (double strand cut, ATP-hydrolyzing) inhibitor activity"/>
    <property type="evidence" value="ECO:0007669"/>
    <property type="project" value="InterPro"/>
</dbReference>
<dbReference type="EMBL" id="RNUA01000081">
    <property type="protein sequence ID" value="MHS99695.1"/>
    <property type="molecule type" value="Genomic_DNA"/>
</dbReference>
<dbReference type="InterPro" id="IPR011067">
    <property type="entry name" value="Plasmid_toxin/cell-grow_inhib"/>
</dbReference>
<dbReference type="InterPro" id="IPR002712">
    <property type="entry name" value="CcdB"/>
</dbReference>
<dbReference type="RefSeq" id="WP_079893814.1">
    <property type="nucleotide sequence ID" value="NZ_JAQSMB010000001.1"/>
</dbReference>
<keyword evidence="3" id="KW-0678">Repressor</keyword>
<evidence type="ECO:0000256" key="8">
    <source>
        <dbReference type="ARBA" id="ARBA00033135"/>
    </source>
</evidence>
<keyword evidence="5" id="KW-0805">Transcription regulation</keyword>
<evidence type="ECO:0000313" key="9">
    <source>
        <dbReference type="EMBL" id="MHS99695.1"/>
    </source>
</evidence>
<organism evidence="9">
    <name type="scientific">Salmonella enterica</name>
    <name type="common">Salmonella choleraesuis</name>
    <dbReference type="NCBI Taxonomy" id="28901"/>
    <lineage>
        <taxon>Bacteria</taxon>
        <taxon>Pseudomonadati</taxon>
        <taxon>Pseudomonadota</taxon>
        <taxon>Gammaproteobacteria</taxon>
        <taxon>Enterobacterales</taxon>
        <taxon>Enterobacteriaceae</taxon>
        <taxon>Salmonella</taxon>
    </lineage>
</organism>
<evidence type="ECO:0000256" key="3">
    <source>
        <dbReference type="ARBA" id="ARBA00022491"/>
    </source>
</evidence>
<dbReference type="Proteomes" id="UP000839513">
    <property type="component" value="Unassembled WGS sequence"/>
</dbReference>
<sequence>MQFTIYRNPGRSTLYPLLIDVTSDIIGALNTRVVIPLLPLERYPNPEVRPVRLNPVLELIDGKQYALMTHELASIPLKALGAEFCDGSVYRQTVKGALDFILDGI</sequence>
<comment type="similarity">
    <text evidence="1">Belongs to the CcdB toxin family.</text>
</comment>
<evidence type="ECO:0000256" key="5">
    <source>
        <dbReference type="ARBA" id="ARBA00023015"/>
    </source>
</evidence>
<name>A0A3L2MU55_SALER</name>
<dbReference type="AlphaFoldDB" id="A0A3L2MU55"/>
<accession>A0A3L2MU55</accession>
<gene>
    <name evidence="9" type="ORF">EEN88_18060</name>
</gene>
<dbReference type="Pfam" id="PF01845">
    <property type="entry name" value="CcdB"/>
    <property type="match status" value="1"/>
</dbReference>
<evidence type="ECO:0000256" key="4">
    <source>
        <dbReference type="ARBA" id="ARBA00022649"/>
    </source>
</evidence>
<proteinExistence type="inferred from homology"/>
<keyword evidence="6" id="KW-0804">Transcription</keyword>
<reference evidence="9" key="1">
    <citation type="submission" date="2018-11" db="EMBL/GenBank/DDBJ databases">
        <authorList>
            <consortium name="PulseNet: The National Subtyping Network for Foodborne Disease Surveillance"/>
            <person name="Tarr C.L."/>
            <person name="Trees E."/>
            <person name="Katz L.S."/>
            <person name="Carleton-Romer H.A."/>
            <person name="Stroika S."/>
            <person name="Kucerova Z."/>
            <person name="Roache K.F."/>
            <person name="Sabol A.L."/>
            <person name="Besser J."/>
            <person name="Gerner-Smidt P."/>
        </authorList>
    </citation>
    <scope>NUCLEOTIDE SEQUENCE [LARGE SCALE GENOMIC DNA]</scope>
    <source>
        <strain evidence="9">PNUSAS059687</strain>
    </source>
</reference>
<dbReference type="SUPFAM" id="SSF50118">
    <property type="entry name" value="Cell growth inhibitor/plasmid maintenance toxic component"/>
    <property type="match status" value="1"/>
</dbReference>